<dbReference type="EMBL" id="JBEWTB010000002">
    <property type="protein sequence ID" value="MET4756658.1"/>
    <property type="molecule type" value="Genomic_DNA"/>
</dbReference>
<feature type="transmembrane region" description="Helical" evidence="5">
    <location>
        <begin position="79"/>
        <end position="100"/>
    </location>
</feature>
<feature type="transmembrane region" description="Helical" evidence="5">
    <location>
        <begin position="200"/>
        <end position="217"/>
    </location>
</feature>
<comment type="similarity">
    <text evidence="5">Belongs to the TatC family.</text>
</comment>
<feature type="transmembrane region" description="Helical" evidence="5">
    <location>
        <begin position="112"/>
        <end position="142"/>
    </location>
</feature>
<sequence length="252" mass="28025">MTSSASAGDKEQPLIQHLLELRTRIIRSTVVIFILFAGLFYFSSDIYEFISQPLRVYLPEGTSMIATDVASPFLAPFKLTLVLSLFIAIPYILHQIWAFISPGLYKHEKRLAIPLLVASVLLFYAGMAFAYFVVFPLVFGFFTSIGPESVAVMTDINSYLNFILKLFFAFGLAFEIPVATVLLIWSGVSDVDSLAKKRPYIIVGCFVLGMLLTPPDVISQTLLAGPMWLLFEMGILFARLTPGVSAKRDESE</sequence>
<keyword evidence="2 5" id="KW-0812">Transmembrane</keyword>
<protein>
    <recommendedName>
        <fullName evidence="5">Sec-independent protein translocase protein TatC</fullName>
    </recommendedName>
</protein>
<name>A0ABV2SIC0_9GAMM</name>
<dbReference type="PANTHER" id="PTHR30371:SF0">
    <property type="entry name" value="SEC-INDEPENDENT PROTEIN TRANSLOCASE PROTEIN TATC, CHLOROPLASTIC-RELATED"/>
    <property type="match status" value="1"/>
</dbReference>
<keyword evidence="5" id="KW-0653">Protein transport</keyword>
<keyword evidence="5" id="KW-0813">Transport</keyword>
<evidence type="ECO:0000256" key="2">
    <source>
        <dbReference type="ARBA" id="ARBA00022692"/>
    </source>
</evidence>
<feature type="transmembrane region" description="Helical" evidence="5">
    <location>
        <begin position="162"/>
        <end position="188"/>
    </location>
</feature>
<proteinExistence type="inferred from homology"/>
<dbReference type="InterPro" id="IPR019820">
    <property type="entry name" value="Sec-indep_translocase_CS"/>
</dbReference>
<evidence type="ECO:0000256" key="3">
    <source>
        <dbReference type="ARBA" id="ARBA00022989"/>
    </source>
</evidence>
<evidence type="ECO:0000256" key="4">
    <source>
        <dbReference type="ARBA" id="ARBA00023136"/>
    </source>
</evidence>
<evidence type="ECO:0000313" key="7">
    <source>
        <dbReference type="Proteomes" id="UP001549366"/>
    </source>
</evidence>
<organism evidence="6 7">
    <name type="scientific">Endozoicomonas lisbonensis</name>
    <dbReference type="NCBI Taxonomy" id="3120522"/>
    <lineage>
        <taxon>Bacteria</taxon>
        <taxon>Pseudomonadati</taxon>
        <taxon>Pseudomonadota</taxon>
        <taxon>Gammaproteobacteria</taxon>
        <taxon>Oceanospirillales</taxon>
        <taxon>Endozoicomonadaceae</taxon>
        <taxon>Endozoicomonas</taxon>
    </lineage>
</organism>
<dbReference type="PRINTS" id="PR01840">
    <property type="entry name" value="TATCFAMILY"/>
</dbReference>
<dbReference type="RefSeq" id="WP_354010983.1">
    <property type="nucleotide sequence ID" value="NZ_JBEWTA010000001.1"/>
</dbReference>
<evidence type="ECO:0000256" key="1">
    <source>
        <dbReference type="ARBA" id="ARBA00004141"/>
    </source>
</evidence>
<keyword evidence="4 5" id="KW-0472">Membrane</keyword>
<accession>A0ABV2SIC0</accession>
<gene>
    <name evidence="5" type="primary">tatC</name>
    <name evidence="6" type="ORF">V5J35_001850</name>
</gene>
<keyword evidence="5" id="KW-0811">Translocation</keyword>
<dbReference type="Pfam" id="PF00902">
    <property type="entry name" value="TatC"/>
    <property type="match status" value="1"/>
</dbReference>
<comment type="subunit">
    <text evidence="5">The Tat system comprises two distinct complexes: a TatABC complex, containing multiple copies of TatA, TatB and TatC subunits, and a separate TatA complex, containing only TatA subunits. Substrates initially bind to the TatABC complex, which probably triggers association of the separate TatA complex to form the active translocon.</text>
</comment>
<evidence type="ECO:0000256" key="5">
    <source>
        <dbReference type="HAMAP-Rule" id="MF_00902"/>
    </source>
</evidence>
<dbReference type="PANTHER" id="PTHR30371">
    <property type="entry name" value="SEC-INDEPENDENT PROTEIN TRANSLOCASE PROTEIN TATC"/>
    <property type="match status" value="1"/>
</dbReference>
<dbReference type="HAMAP" id="MF_00902">
    <property type="entry name" value="TatC"/>
    <property type="match status" value="1"/>
</dbReference>
<keyword evidence="7" id="KW-1185">Reference proteome</keyword>
<keyword evidence="3 5" id="KW-1133">Transmembrane helix</keyword>
<feature type="transmembrane region" description="Helical" evidence="5">
    <location>
        <begin position="25"/>
        <end position="43"/>
    </location>
</feature>
<comment type="subcellular location">
    <subcellularLocation>
        <location evidence="5">Cell membrane</location>
        <topology evidence="5">Multi-pass membrane protein</topology>
    </subcellularLocation>
    <subcellularLocation>
        <location evidence="1">Membrane</location>
        <topology evidence="1">Multi-pass membrane protein</topology>
    </subcellularLocation>
</comment>
<comment type="caution">
    <text evidence="6">The sequence shown here is derived from an EMBL/GenBank/DDBJ whole genome shotgun (WGS) entry which is preliminary data.</text>
</comment>
<comment type="function">
    <text evidence="5">Part of the twin-arginine translocation (Tat) system that transports large folded proteins containing a characteristic twin-arginine motif in their signal peptide across membranes. Together with TatB, TatC is part of a receptor directly interacting with Tat signal peptides.</text>
</comment>
<evidence type="ECO:0000313" key="6">
    <source>
        <dbReference type="EMBL" id="MET4756658.1"/>
    </source>
</evidence>
<dbReference type="InterPro" id="IPR002033">
    <property type="entry name" value="TatC"/>
</dbReference>
<comment type="caution">
    <text evidence="5">Lacks conserved residue(s) required for the propagation of feature annotation.</text>
</comment>
<dbReference type="Proteomes" id="UP001549366">
    <property type="component" value="Unassembled WGS sequence"/>
</dbReference>
<keyword evidence="5" id="KW-1003">Cell membrane</keyword>
<reference evidence="6 7" key="1">
    <citation type="submission" date="2024-06" db="EMBL/GenBank/DDBJ databases">
        <title>Genomic Encyclopedia of Type Strains, Phase V (KMG-V): Genome sequencing to study the core and pangenomes of soil and plant-associated prokaryotes.</title>
        <authorList>
            <person name="Whitman W."/>
        </authorList>
    </citation>
    <scope>NUCLEOTIDE SEQUENCE [LARGE SCALE GENOMIC DNA]</scope>
    <source>
        <strain evidence="6 7">NE40</strain>
    </source>
</reference>
<dbReference type="NCBIfam" id="TIGR00945">
    <property type="entry name" value="tatC"/>
    <property type="match status" value="1"/>
</dbReference>
<dbReference type="PROSITE" id="PS01218">
    <property type="entry name" value="TATC"/>
    <property type="match status" value="1"/>
</dbReference>